<organism evidence="1">
    <name type="scientific">marine sediment metagenome</name>
    <dbReference type="NCBI Taxonomy" id="412755"/>
    <lineage>
        <taxon>unclassified sequences</taxon>
        <taxon>metagenomes</taxon>
        <taxon>ecological metagenomes</taxon>
    </lineage>
</organism>
<name>A0A0F9VLB9_9ZZZZ</name>
<comment type="caution">
    <text evidence="1">The sequence shown here is derived from an EMBL/GenBank/DDBJ whole genome shotgun (WGS) entry which is preliminary data.</text>
</comment>
<evidence type="ECO:0000313" key="1">
    <source>
        <dbReference type="EMBL" id="KKN66598.1"/>
    </source>
</evidence>
<dbReference type="InterPro" id="IPR004951">
    <property type="entry name" value="DUF268_CAE_spp"/>
</dbReference>
<sequence>MINSKSMVGKICSDIINFKRLKIVLPRLLDYFKDKKNYLRMDGVEPIALRNYIPLLYDKNQVTPFDAHYFFQDIWASKKIFESKCSHHVDVGSHIKFIGFLTTFTKVTFIDIRPLPLKFENFQSKKGNILSLDYEDNSVKSLSCLHVAEHIGLGRYGDNLDPLGTKKAIKELSRILAPNGNLYFSIPIGKPKLYFNSHRIHSTDQIMDYFSDLEMVELSGIDDKANYHKDINKKALNSCKYGCGLFYFTKK</sequence>
<dbReference type="Gene3D" id="3.40.50.150">
    <property type="entry name" value="Vaccinia Virus protein VP39"/>
    <property type="match status" value="1"/>
</dbReference>
<dbReference type="SUPFAM" id="SSF53335">
    <property type="entry name" value="S-adenosyl-L-methionine-dependent methyltransferases"/>
    <property type="match status" value="1"/>
</dbReference>
<proteinExistence type="predicted"/>
<dbReference type="EMBL" id="LAZR01000496">
    <property type="protein sequence ID" value="KKN66598.1"/>
    <property type="molecule type" value="Genomic_DNA"/>
</dbReference>
<dbReference type="InterPro" id="IPR029063">
    <property type="entry name" value="SAM-dependent_MTases_sf"/>
</dbReference>
<gene>
    <name evidence="1" type="ORF">LCGC14_0470130</name>
</gene>
<reference evidence="1" key="1">
    <citation type="journal article" date="2015" name="Nature">
        <title>Complex archaea that bridge the gap between prokaryotes and eukaryotes.</title>
        <authorList>
            <person name="Spang A."/>
            <person name="Saw J.H."/>
            <person name="Jorgensen S.L."/>
            <person name="Zaremba-Niedzwiedzka K."/>
            <person name="Martijn J."/>
            <person name="Lind A.E."/>
            <person name="van Eijk R."/>
            <person name="Schleper C."/>
            <person name="Guy L."/>
            <person name="Ettema T.J."/>
        </authorList>
    </citation>
    <scope>NUCLEOTIDE SEQUENCE</scope>
</reference>
<dbReference type="Pfam" id="PF03269">
    <property type="entry name" value="DUF268"/>
    <property type="match status" value="1"/>
</dbReference>
<accession>A0A0F9VLB9</accession>
<protein>
    <recommendedName>
        <fullName evidence="2">DUF268 domain-containing protein</fullName>
    </recommendedName>
</protein>
<evidence type="ECO:0008006" key="2">
    <source>
        <dbReference type="Google" id="ProtNLM"/>
    </source>
</evidence>
<dbReference type="AlphaFoldDB" id="A0A0F9VLB9"/>